<feature type="compositionally biased region" description="Polar residues" evidence="1">
    <location>
        <begin position="422"/>
        <end position="435"/>
    </location>
</feature>
<evidence type="ECO:0000313" key="3">
    <source>
        <dbReference type="Proteomes" id="UP000735302"/>
    </source>
</evidence>
<feature type="region of interest" description="Disordered" evidence="1">
    <location>
        <begin position="119"/>
        <end position="155"/>
    </location>
</feature>
<dbReference type="Proteomes" id="UP000735302">
    <property type="component" value="Unassembled WGS sequence"/>
</dbReference>
<organism evidence="2 3">
    <name type="scientific">Plakobranchus ocellatus</name>
    <dbReference type="NCBI Taxonomy" id="259542"/>
    <lineage>
        <taxon>Eukaryota</taxon>
        <taxon>Metazoa</taxon>
        <taxon>Spiralia</taxon>
        <taxon>Lophotrochozoa</taxon>
        <taxon>Mollusca</taxon>
        <taxon>Gastropoda</taxon>
        <taxon>Heterobranchia</taxon>
        <taxon>Euthyneura</taxon>
        <taxon>Panpulmonata</taxon>
        <taxon>Sacoglossa</taxon>
        <taxon>Placobranchoidea</taxon>
        <taxon>Plakobranchidae</taxon>
        <taxon>Plakobranchus</taxon>
    </lineage>
</organism>
<feature type="compositionally biased region" description="Low complexity" evidence="1">
    <location>
        <begin position="386"/>
        <end position="404"/>
    </location>
</feature>
<keyword evidence="3" id="KW-1185">Reference proteome</keyword>
<gene>
    <name evidence="2" type="ORF">PoB_002717400</name>
</gene>
<sequence>MKNIDGYLRRLNKFDTMTLENGVSVKTSSGKMNKRIKQTNSLPVKIFEQKNSETQREFHPNRRLPPKFFRRNSCPTGKTLISPVYREKRLSSINVFSNDLRLKYPSPELDLDLFESASVAEETDGNGDTASKSQEKSSETVSSPPQMRLANPLWGNTLSGMRTSRRFSLPVTTLEKQLERGLILTSRSSRKKNEADELEERRPSLQDITSFSSSPAAILKFSSPNSGAGVGRLASFKHGREDSLDRGLRSLYMNSVYERKLQSACQDLDKQSFAGVLEHRSRKQQITKQHAELLKRSPSTDDWLTLRKCRTASLQERERESISRRFSRRARHFRAPKELQDKVSNIRSVALFQSGFFDVARSPPSSPAEAILLLRRIAAVAGGSVAGPAAATTSDGAAAATTAGRPRNGSNSEGSTRDNNERPTQSSNIKQEVPNSVSSRRRKSSEEEMAATFRQLHSIPPRVAEGGLSGLLNHSRRMSMVDGLQDEDELYQGFLEKLASKADALKLFADNEGSKVDGDGNKDSAENDNRSREIADESGNMNDSKVKGKEEDSEGESALYSDNESVEFSDLDAMSSDSEEDITHGADNFDD</sequence>
<feature type="region of interest" description="Disordered" evidence="1">
    <location>
        <begin position="386"/>
        <end position="449"/>
    </location>
</feature>
<comment type="caution">
    <text evidence="2">The sequence shown here is derived from an EMBL/GenBank/DDBJ whole genome shotgun (WGS) entry which is preliminary data.</text>
</comment>
<dbReference type="EMBL" id="BLXT01003136">
    <property type="protein sequence ID" value="GFO00669.1"/>
    <property type="molecule type" value="Genomic_DNA"/>
</dbReference>
<feature type="compositionally biased region" description="Basic and acidic residues" evidence="1">
    <location>
        <begin position="191"/>
        <end position="204"/>
    </location>
</feature>
<name>A0AAV4A262_9GAST</name>
<proteinExistence type="predicted"/>
<evidence type="ECO:0000256" key="1">
    <source>
        <dbReference type="SAM" id="MobiDB-lite"/>
    </source>
</evidence>
<reference evidence="2 3" key="1">
    <citation type="journal article" date="2021" name="Elife">
        <title>Chloroplast acquisition without the gene transfer in kleptoplastic sea slugs, Plakobranchus ocellatus.</title>
        <authorList>
            <person name="Maeda T."/>
            <person name="Takahashi S."/>
            <person name="Yoshida T."/>
            <person name="Shimamura S."/>
            <person name="Takaki Y."/>
            <person name="Nagai Y."/>
            <person name="Toyoda A."/>
            <person name="Suzuki Y."/>
            <person name="Arimoto A."/>
            <person name="Ishii H."/>
            <person name="Satoh N."/>
            <person name="Nishiyama T."/>
            <person name="Hasebe M."/>
            <person name="Maruyama T."/>
            <person name="Minagawa J."/>
            <person name="Obokata J."/>
            <person name="Shigenobu S."/>
        </authorList>
    </citation>
    <scope>NUCLEOTIDE SEQUENCE [LARGE SCALE GENOMIC DNA]</scope>
</reference>
<feature type="region of interest" description="Disordered" evidence="1">
    <location>
        <begin position="188"/>
        <end position="209"/>
    </location>
</feature>
<feature type="region of interest" description="Disordered" evidence="1">
    <location>
        <begin position="511"/>
        <end position="591"/>
    </location>
</feature>
<feature type="compositionally biased region" description="Basic and acidic residues" evidence="1">
    <location>
        <begin position="512"/>
        <end position="535"/>
    </location>
</feature>
<accession>A0AAV4A262</accession>
<dbReference type="AlphaFoldDB" id="A0AAV4A262"/>
<evidence type="ECO:0000313" key="2">
    <source>
        <dbReference type="EMBL" id="GFO00669.1"/>
    </source>
</evidence>
<protein>
    <submittedName>
        <fullName evidence="2">Uncharacterized protein</fullName>
    </submittedName>
</protein>